<keyword evidence="7 9" id="KW-0496">Mitochondrion</keyword>
<sequence length="129" mass="14627">MPASVTSIVKCSEYILSSPFLSKIFVPASKLFVNLSGYRNLGLKFDDLIEEENDIAQTALRRLDERESYDRVYRLLQASQLSLTAKILPKDQAMTAEEDKPYLIPYLLEAEKAAFERAALDNISVVKHK</sequence>
<evidence type="ECO:0000256" key="5">
    <source>
        <dbReference type="ARBA" id="ARBA00022792"/>
    </source>
</evidence>
<dbReference type="STRING" id="1173061.A0A0J9XK11"/>
<proteinExistence type="inferred from homology"/>
<evidence type="ECO:0000256" key="8">
    <source>
        <dbReference type="ARBA" id="ARBA00023136"/>
    </source>
</evidence>
<accession>A0A0J9XK11</accession>
<dbReference type="Proteomes" id="UP000242525">
    <property type="component" value="Unassembled WGS sequence"/>
</dbReference>
<evidence type="ECO:0000256" key="3">
    <source>
        <dbReference type="ARBA" id="ARBA00022448"/>
    </source>
</evidence>
<dbReference type="Gene3D" id="1.10.1090.10">
    <property type="entry name" value="Cytochrome b-c1 complex subunit 7"/>
    <property type="match status" value="1"/>
</dbReference>
<keyword evidence="5 9" id="KW-0999">Mitochondrion inner membrane</keyword>
<dbReference type="SMR" id="A0A0J9XK11"/>
<evidence type="ECO:0000313" key="11">
    <source>
        <dbReference type="EMBL" id="KAF5104492.1"/>
    </source>
</evidence>
<evidence type="ECO:0000256" key="4">
    <source>
        <dbReference type="ARBA" id="ARBA00022660"/>
    </source>
</evidence>
<evidence type="ECO:0000313" key="10">
    <source>
        <dbReference type="EMBL" id="CDO57622.1"/>
    </source>
</evidence>
<comment type="similarity">
    <text evidence="2 9">Belongs to the UQCRB/QCR7 family.</text>
</comment>
<keyword evidence="6 9" id="KW-0249">Electron transport</keyword>
<name>A0A0J9XK11_GEOCN</name>
<comment type="subcellular location">
    <subcellularLocation>
        <location evidence="1">Mitochondrion inner membrane</location>
        <topology evidence="1">Peripheral membrane protein</topology>
        <orientation evidence="1">Matrix side</orientation>
    </subcellularLocation>
</comment>
<evidence type="ECO:0000256" key="7">
    <source>
        <dbReference type="ARBA" id="ARBA00023128"/>
    </source>
</evidence>
<dbReference type="GO" id="GO:0045275">
    <property type="term" value="C:respiratory chain complex III"/>
    <property type="evidence" value="ECO:0007669"/>
    <property type="project" value="InterPro"/>
</dbReference>
<dbReference type="PANTHER" id="PTHR12022">
    <property type="entry name" value="UBIQUINOL-CYTOCHROME C REDUCTASE COMPLEX 14 KD PROTEIN"/>
    <property type="match status" value="1"/>
</dbReference>
<keyword evidence="4 9" id="KW-0679">Respiratory chain</keyword>
<evidence type="ECO:0000256" key="2">
    <source>
        <dbReference type="ARBA" id="ARBA00008554"/>
    </source>
</evidence>
<dbReference type="InterPro" id="IPR036544">
    <property type="entry name" value="QCR7_sf"/>
</dbReference>
<keyword evidence="8 9" id="KW-0472">Membrane</keyword>
<dbReference type="Pfam" id="PF02271">
    <property type="entry name" value="UCR_14kD"/>
    <property type="match status" value="1"/>
</dbReference>
<reference evidence="11" key="2">
    <citation type="journal article" date="2020" name="Front. Microbiol.">
        <title>Phenotypic and Genetic Characterization of the Cheese Ripening Yeast Geotrichum candidum.</title>
        <authorList>
            <person name="Perkins V."/>
            <person name="Vignola S."/>
            <person name="Lessard M.H."/>
            <person name="Plante P.L."/>
            <person name="Corbeil J."/>
            <person name="Dugat-Bony E."/>
            <person name="Frenette M."/>
            <person name="Labrie S."/>
        </authorList>
    </citation>
    <scope>NUCLEOTIDE SEQUENCE</scope>
    <source>
        <strain evidence="11">LMA-70</strain>
    </source>
</reference>
<dbReference type="EMBL" id="CCBN010000023">
    <property type="protein sequence ID" value="CDO57622.1"/>
    <property type="molecule type" value="Genomic_DNA"/>
</dbReference>
<evidence type="ECO:0000313" key="12">
    <source>
        <dbReference type="Proteomes" id="UP000242525"/>
    </source>
</evidence>
<dbReference type="InterPro" id="IPR003197">
    <property type="entry name" value="QCR7"/>
</dbReference>
<dbReference type="OrthoDB" id="425749at2759"/>
<reference evidence="10 12" key="1">
    <citation type="submission" date="2014-03" db="EMBL/GenBank/DDBJ databases">
        <authorList>
            <person name="Casaregola S."/>
        </authorList>
    </citation>
    <scope>NUCLEOTIDE SEQUENCE [LARGE SCALE GENOMIC DNA]</scope>
    <source>
        <strain evidence="10 12">CLIB 918</strain>
    </source>
</reference>
<dbReference type="Proteomes" id="UP000750522">
    <property type="component" value="Unassembled WGS sequence"/>
</dbReference>
<dbReference type="EMBL" id="QQZK01000007">
    <property type="protein sequence ID" value="KAF5104492.1"/>
    <property type="molecule type" value="Genomic_DNA"/>
</dbReference>
<evidence type="ECO:0000256" key="6">
    <source>
        <dbReference type="ARBA" id="ARBA00022982"/>
    </source>
</evidence>
<dbReference type="GO" id="GO:0006122">
    <property type="term" value="P:mitochondrial electron transport, ubiquinol to cytochrome c"/>
    <property type="evidence" value="ECO:0007669"/>
    <property type="project" value="InterPro"/>
</dbReference>
<dbReference type="AlphaFoldDB" id="A0A0J9XK11"/>
<reference evidence="11" key="3">
    <citation type="submission" date="2020-01" db="EMBL/GenBank/DDBJ databases">
        <authorList>
            <person name="Perkins V."/>
            <person name="Lessard M.-H."/>
            <person name="Dugat-Bony E."/>
            <person name="Frenette M."/>
            <person name="Labrie S."/>
        </authorList>
    </citation>
    <scope>NUCLEOTIDE SEQUENCE</scope>
    <source>
        <strain evidence="11">LMA-70</strain>
    </source>
</reference>
<evidence type="ECO:0000256" key="1">
    <source>
        <dbReference type="ARBA" id="ARBA00004443"/>
    </source>
</evidence>
<gene>
    <name evidence="10" type="ORF">BN980_GECA23s01077g</name>
    <name evidence="11" type="ORF">DV451_000563</name>
</gene>
<dbReference type="SUPFAM" id="SSF81524">
    <property type="entry name" value="14 kDa protein of cytochrome bc1 complex (Ubiquinol-cytochrome c reductase)"/>
    <property type="match status" value="1"/>
</dbReference>
<protein>
    <recommendedName>
        <fullName evidence="9">Cytochrome b-c1 complex subunit 7</fullName>
    </recommendedName>
</protein>
<dbReference type="GO" id="GO:0005743">
    <property type="term" value="C:mitochondrial inner membrane"/>
    <property type="evidence" value="ECO:0007669"/>
    <property type="project" value="UniProtKB-SubCell"/>
</dbReference>
<comment type="caution">
    <text evidence="10">The sequence shown here is derived from an EMBL/GenBank/DDBJ whole genome shotgun (WGS) entry which is preliminary data.</text>
</comment>
<keyword evidence="12" id="KW-1185">Reference proteome</keyword>
<dbReference type="FunFam" id="1.10.1090.10:FF:000001">
    <property type="entry name" value="Cytochrome b-c1 complex subunit 7"/>
    <property type="match status" value="1"/>
</dbReference>
<comment type="function">
    <text evidence="9">Component of the ubiquinol-cytochrome c oxidoreductase, a multisubunit transmembrane complex that is part of the mitochondrial electron transport chain which drives oxidative phosphorylation.</text>
</comment>
<keyword evidence="3 9" id="KW-0813">Transport</keyword>
<evidence type="ECO:0000256" key="9">
    <source>
        <dbReference type="PIRNR" id="PIRNR000022"/>
    </source>
</evidence>
<dbReference type="PANTHER" id="PTHR12022:SF0">
    <property type="entry name" value="CYTOCHROME B-C1 COMPLEX SUBUNIT 7"/>
    <property type="match status" value="1"/>
</dbReference>
<dbReference type="PIRSF" id="PIRSF000022">
    <property type="entry name" value="Bc1_14K"/>
    <property type="match status" value="1"/>
</dbReference>
<organism evidence="10 12">
    <name type="scientific">Geotrichum candidum</name>
    <name type="common">Oospora lactis</name>
    <name type="synonym">Dipodascus geotrichum</name>
    <dbReference type="NCBI Taxonomy" id="1173061"/>
    <lineage>
        <taxon>Eukaryota</taxon>
        <taxon>Fungi</taxon>
        <taxon>Dikarya</taxon>
        <taxon>Ascomycota</taxon>
        <taxon>Saccharomycotina</taxon>
        <taxon>Dipodascomycetes</taxon>
        <taxon>Dipodascales</taxon>
        <taxon>Dipodascaceae</taxon>
        <taxon>Geotrichum</taxon>
    </lineage>
</organism>